<dbReference type="PROSITE" id="PS51750">
    <property type="entry name" value="BRO_N"/>
    <property type="match status" value="1"/>
</dbReference>
<dbReference type="Pfam" id="PF02498">
    <property type="entry name" value="Bro-N"/>
    <property type="match status" value="1"/>
</dbReference>
<dbReference type="PANTHER" id="PTHR36180">
    <property type="entry name" value="DNA-BINDING PROTEIN-RELATED-RELATED"/>
    <property type="match status" value="1"/>
</dbReference>
<name>A0A0A8VL83_PARSO</name>
<dbReference type="Proteomes" id="UP000049127">
    <property type="component" value="Unassembled WGS sequence"/>
</dbReference>
<accession>A0A0A8VL83</accession>
<dbReference type="SMART" id="SM01040">
    <property type="entry name" value="Bro-N"/>
    <property type="match status" value="1"/>
</dbReference>
<dbReference type="InterPro" id="IPR005039">
    <property type="entry name" value="Ant_C"/>
</dbReference>
<dbReference type="RefSeq" id="WP_055341466.1">
    <property type="nucleotide sequence ID" value="NZ_CDLJ01000002.1"/>
</dbReference>
<dbReference type="EMBL" id="CEKZ01000003">
    <property type="protein sequence ID" value="CEQ02924.1"/>
    <property type="molecule type" value="Genomic_DNA"/>
</dbReference>
<organism evidence="1 2">
    <name type="scientific">Paraclostridium sordellii</name>
    <name type="common">Clostridium sordellii</name>
    <dbReference type="NCBI Taxonomy" id="1505"/>
    <lineage>
        <taxon>Bacteria</taxon>
        <taxon>Bacillati</taxon>
        <taxon>Bacillota</taxon>
        <taxon>Clostridia</taxon>
        <taxon>Peptostreptococcales</taxon>
        <taxon>Peptostreptococcaceae</taxon>
        <taxon>Paraclostridium</taxon>
    </lineage>
</organism>
<protein>
    <submittedName>
        <fullName evidence="1">Prophage antirepressor</fullName>
    </submittedName>
</protein>
<evidence type="ECO:0000313" key="2">
    <source>
        <dbReference type="Proteomes" id="UP000049127"/>
    </source>
</evidence>
<sequence>MEIFKSKEFGDLRLVVVNGKEYFDAIPIAKTLGYSNPHDALMRHCQKEGVVFHEVGVETGKYKSGDAIMQFVSKKFIDEGNLYRLILKSKLKKVRKFEMWVFEEVLPTIRKHGAYINEDIIDEVLDDPILLRKLTERLSDEKSKRYESERKVNLLKGNIISNKPYVDFSKTVSSVEGAISIGSFAKLLNNNYINIGRNRLYHWFRENGYLIKSGKEKNNPKQKYIDMGLFRVVERVVQTENGDKLIITPLITGKGQIYFMETIEEDFILN</sequence>
<dbReference type="PANTHER" id="PTHR36180:SF2">
    <property type="entry name" value="BRO FAMILY PROTEIN"/>
    <property type="match status" value="1"/>
</dbReference>
<dbReference type="GO" id="GO:0003677">
    <property type="term" value="F:DNA binding"/>
    <property type="evidence" value="ECO:0007669"/>
    <property type="project" value="InterPro"/>
</dbReference>
<dbReference type="AlphaFoldDB" id="A0A0A8VL83"/>
<evidence type="ECO:0000313" key="1">
    <source>
        <dbReference type="EMBL" id="CEQ02924.1"/>
    </source>
</evidence>
<reference evidence="1 2" key="1">
    <citation type="submission" date="2015-01" db="EMBL/GenBank/DDBJ databases">
        <authorList>
            <person name="Aslett A.Martin."/>
            <person name="De Silva Nishadi"/>
        </authorList>
    </citation>
    <scope>NUCLEOTIDE SEQUENCE [LARGE SCALE GENOMIC DNA]</scope>
    <source>
        <strain evidence="1 2">R28058</strain>
    </source>
</reference>
<gene>
    <name evidence="1" type="ORF">R28058_06571</name>
</gene>
<dbReference type="OrthoDB" id="9812611at2"/>
<dbReference type="InterPro" id="IPR003497">
    <property type="entry name" value="BRO_N_domain"/>
</dbReference>
<dbReference type="Pfam" id="PF03374">
    <property type="entry name" value="ANT"/>
    <property type="match status" value="1"/>
</dbReference>
<proteinExistence type="predicted"/>